<protein>
    <submittedName>
        <fullName evidence="1">Uncharacterized protein</fullName>
    </submittedName>
</protein>
<keyword evidence="2" id="KW-1185">Reference proteome</keyword>
<dbReference type="AlphaFoldDB" id="A0AAP0ET27"/>
<dbReference type="Proteomes" id="UP001417504">
    <property type="component" value="Unassembled WGS sequence"/>
</dbReference>
<dbReference type="EMBL" id="JBBNAE010000009">
    <property type="protein sequence ID" value="KAK9096362.1"/>
    <property type="molecule type" value="Genomic_DNA"/>
</dbReference>
<proteinExistence type="predicted"/>
<accession>A0AAP0ET27</accession>
<reference evidence="1 2" key="1">
    <citation type="submission" date="2024-01" db="EMBL/GenBank/DDBJ databases">
        <title>Genome assemblies of Stephania.</title>
        <authorList>
            <person name="Yang L."/>
        </authorList>
    </citation>
    <scope>NUCLEOTIDE SEQUENCE [LARGE SCALE GENOMIC DNA]</scope>
    <source>
        <strain evidence="1">QJT</strain>
        <tissue evidence="1">Leaf</tissue>
    </source>
</reference>
<name>A0AAP0ET27_9MAGN</name>
<sequence>MGSNLKPIPNSQSSWFEGDLTVNDQVFRSSRTMLINRILSKSPMTSIFLHEQTNNLDELVF</sequence>
<evidence type="ECO:0000313" key="2">
    <source>
        <dbReference type="Proteomes" id="UP001417504"/>
    </source>
</evidence>
<evidence type="ECO:0000313" key="1">
    <source>
        <dbReference type="EMBL" id="KAK9096362.1"/>
    </source>
</evidence>
<gene>
    <name evidence="1" type="ORF">Sjap_021859</name>
</gene>
<organism evidence="1 2">
    <name type="scientific">Stephania japonica</name>
    <dbReference type="NCBI Taxonomy" id="461633"/>
    <lineage>
        <taxon>Eukaryota</taxon>
        <taxon>Viridiplantae</taxon>
        <taxon>Streptophyta</taxon>
        <taxon>Embryophyta</taxon>
        <taxon>Tracheophyta</taxon>
        <taxon>Spermatophyta</taxon>
        <taxon>Magnoliopsida</taxon>
        <taxon>Ranunculales</taxon>
        <taxon>Menispermaceae</taxon>
        <taxon>Menispermoideae</taxon>
        <taxon>Cissampelideae</taxon>
        <taxon>Stephania</taxon>
    </lineage>
</organism>
<comment type="caution">
    <text evidence="1">The sequence shown here is derived from an EMBL/GenBank/DDBJ whole genome shotgun (WGS) entry which is preliminary data.</text>
</comment>